<feature type="non-terminal residue" evidence="2">
    <location>
        <position position="494"/>
    </location>
</feature>
<dbReference type="OrthoDB" id="6019893at2759"/>
<dbReference type="GO" id="GO:0031410">
    <property type="term" value="C:cytoplasmic vesicle"/>
    <property type="evidence" value="ECO:0007669"/>
    <property type="project" value="TreeGrafter"/>
</dbReference>
<dbReference type="InterPro" id="IPR005113">
    <property type="entry name" value="uDENN_dom"/>
</dbReference>
<dbReference type="InterPro" id="IPR037516">
    <property type="entry name" value="Tripartite_DENN"/>
</dbReference>
<dbReference type="GO" id="GO:0005085">
    <property type="term" value="F:guanyl-nucleotide exchange factor activity"/>
    <property type="evidence" value="ECO:0007669"/>
    <property type="project" value="UniProtKB-ARBA"/>
</dbReference>
<dbReference type="InterPro" id="IPR043153">
    <property type="entry name" value="DENN_C"/>
</dbReference>
<reference evidence="2 3" key="1">
    <citation type="submission" date="2019-01" db="EMBL/GenBank/DDBJ databases">
        <title>A draft genome assembly of the solar-powered sea slug Elysia chlorotica.</title>
        <authorList>
            <person name="Cai H."/>
            <person name="Li Q."/>
            <person name="Fang X."/>
            <person name="Li J."/>
            <person name="Curtis N.E."/>
            <person name="Altenburger A."/>
            <person name="Shibata T."/>
            <person name="Feng M."/>
            <person name="Maeda T."/>
            <person name="Schwartz J.A."/>
            <person name="Shigenobu S."/>
            <person name="Lundholm N."/>
            <person name="Nishiyama T."/>
            <person name="Yang H."/>
            <person name="Hasebe M."/>
            <person name="Li S."/>
            <person name="Pierce S.K."/>
            <person name="Wang J."/>
        </authorList>
    </citation>
    <scope>NUCLEOTIDE SEQUENCE [LARGE SCALE GENOMIC DNA]</scope>
    <source>
        <strain evidence="2">EC2010</strain>
        <tissue evidence="2">Whole organism of an adult</tissue>
    </source>
</reference>
<dbReference type="Pfam" id="PF02141">
    <property type="entry name" value="DENN"/>
    <property type="match status" value="1"/>
</dbReference>
<organism evidence="2 3">
    <name type="scientific">Elysia chlorotica</name>
    <name type="common">Eastern emerald elysia</name>
    <name type="synonym">Sea slug</name>
    <dbReference type="NCBI Taxonomy" id="188477"/>
    <lineage>
        <taxon>Eukaryota</taxon>
        <taxon>Metazoa</taxon>
        <taxon>Spiralia</taxon>
        <taxon>Lophotrochozoa</taxon>
        <taxon>Mollusca</taxon>
        <taxon>Gastropoda</taxon>
        <taxon>Heterobranchia</taxon>
        <taxon>Euthyneura</taxon>
        <taxon>Panpulmonata</taxon>
        <taxon>Sacoglossa</taxon>
        <taxon>Placobranchoidea</taxon>
        <taxon>Plakobranchidae</taxon>
        <taxon>Elysia</taxon>
    </lineage>
</organism>
<dbReference type="InterPro" id="IPR051696">
    <property type="entry name" value="DENN_Domain_GEFs"/>
</dbReference>
<dbReference type="SMART" id="SM00800">
    <property type="entry name" value="uDENN"/>
    <property type="match status" value="1"/>
</dbReference>
<dbReference type="PROSITE" id="PS50211">
    <property type="entry name" value="DENN"/>
    <property type="match status" value="1"/>
</dbReference>
<dbReference type="EMBL" id="RQTK01001480">
    <property type="protein sequence ID" value="RUS70148.1"/>
    <property type="molecule type" value="Genomic_DNA"/>
</dbReference>
<proteinExistence type="predicted"/>
<evidence type="ECO:0000313" key="3">
    <source>
        <dbReference type="Proteomes" id="UP000271974"/>
    </source>
</evidence>
<gene>
    <name evidence="2" type="ORF">EGW08_022089</name>
</gene>
<evidence type="ECO:0000259" key="1">
    <source>
        <dbReference type="PROSITE" id="PS50211"/>
    </source>
</evidence>
<evidence type="ECO:0000313" key="2">
    <source>
        <dbReference type="EMBL" id="RUS70148.1"/>
    </source>
</evidence>
<comment type="caution">
    <text evidence="2">The sequence shown here is derived from an EMBL/GenBank/DDBJ whole genome shotgun (WGS) entry which is preliminary data.</text>
</comment>
<protein>
    <recommendedName>
        <fullName evidence="1">UDENN domain-containing protein</fullName>
    </recommendedName>
</protein>
<feature type="domain" description="UDENN" evidence="1">
    <location>
        <begin position="109"/>
        <end position="494"/>
    </location>
</feature>
<dbReference type="Gene3D" id="3.30.450.200">
    <property type="match status" value="1"/>
</dbReference>
<dbReference type="GO" id="GO:0032483">
    <property type="term" value="P:regulation of Rab protein signal transduction"/>
    <property type="evidence" value="ECO:0007669"/>
    <property type="project" value="TreeGrafter"/>
</dbReference>
<dbReference type="Proteomes" id="UP000271974">
    <property type="component" value="Unassembled WGS sequence"/>
</dbReference>
<dbReference type="AlphaFoldDB" id="A0A3S0Z643"/>
<dbReference type="PANTHER" id="PTHR12296:SF21">
    <property type="entry name" value="DENN DOMAIN-CONTAINING PROTEIN 3"/>
    <property type="match status" value="1"/>
</dbReference>
<keyword evidence="3" id="KW-1185">Reference proteome</keyword>
<dbReference type="PANTHER" id="PTHR12296">
    <property type="entry name" value="DENN DOMAIN-CONTAINING PROTEIN 4"/>
    <property type="match status" value="1"/>
</dbReference>
<dbReference type="SMART" id="SM00799">
    <property type="entry name" value="DENN"/>
    <property type="match status" value="1"/>
</dbReference>
<sequence>MGDKQTDAARPMHFNLYNRFAELMLVVGLDENTGLTRFHKGANAEEEEDAEEDSLSLLFFQQYEAQVLAAISSSKALVFQPHLMEDPSYPSRPDIANGGTHNFQDLRKSRLAKGSGSRRQVQAVNAAVIKQHLNKGDSSKSMPDLPLSKDAIESITTFCFPDNAHIYRHKPDSNIHFLVLTDVSGSKTYASCLTFYKPYRLTKDSGGTIQFELLTNPSWKQESRSSVDCFIPQCCVLVSKYPYFYAMKECLSCMISHVERDLEEMYQFIKDFTYTMTMAPVPPAGNVIVEMSVYNLSVSLFPSESPEKPVIDLPLHLAFLCFPVDDLLSIFTAILCEERLVFVSFNYALLTTIMESFLYYILPMTWRFTYVPILSASSLELLEAPGTFMMGCHSKHLDVVEQVEGLVVVNIDEGTVNINPVTSSAMGGYHHHSLTMSTASSLTSSISSGIHERSEMVVIDQTTQAIPSLPEEPAKLFKNICKRAKFQMELSDVQ</sequence>
<accession>A0A3S0Z643</accession>
<dbReference type="Pfam" id="PF03456">
    <property type="entry name" value="uDENN"/>
    <property type="match status" value="1"/>
</dbReference>
<dbReference type="InterPro" id="IPR001194">
    <property type="entry name" value="cDENN_dom"/>
</dbReference>
<name>A0A3S0Z643_ELYCH</name>
<dbReference type="Gene3D" id="3.40.50.11500">
    <property type="match status" value="1"/>
</dbReference>